<evidence type="ECO:0000256" key="2">
    <source>
        <dbReference type="SAM" id="Phobius"/>
    </source>
</evidence>
<protein>
    <submittedName>
        <fullName evidence="4">Uncharacterized protein</fullName>
    </submittedName>
</protein>
<keyword evidence="3" id="KW-0732">Signal</keyword>
<feature type="signal peptide" evidence="3">
    <location>
        <begin position="1"/>
        <end position="20"/>
    </location>
</feature>
<dbReference type="Proteomes" id="UP000008068">
    <property type="component" value="Unassembled WGS sequence"/>
</dbReference>
<feature type="transmembrane region" description="Helical" evidence="2">
    <location>
        <begin position="65"/>
        <end position="85"/>
    </location>
</feature>
<feature type="compositionally biased region" description="Acidic residues" evidence="1">
    <location>
        <begin position="117"/>
        <end position="155"/>
    </location>
</feature>
<proteinExistence type="predicted"/>
<dbReference type="HOGENOM" id="CLU_1533918_0_0_1"/>
<keyword evidence="2" id="KW-1133">Transmembrane helix</keyword>
<sequence>MRPNLLALILLFFTRQLLETSTPLILDSKEKIDRDIHFVVFDFIYLATIGIALNSQKCKEKSEFLFWMGIFGLAEMGSGWFFFGIGQVPRSLLVLLFAVAVHVGQTVWEAIEKGEVVEDEEEEDSDEDEGFEDDFEIDFEEVTEDEGFEEEEEESNQNHPDFPARNRFEPVLRRD</sequence>
<dbReference type="EMBL" id="GL379797">
    <property type="protein sequence ID" value="EGT32347.1"/>
    <property type="molecule type" value="Genomic_DNA"/>
</dbReference>
<evidence type="ECO:0000313" key="4">
    <source>
        <dbReference type="EMBL" id="EGT32347.1"/>
    </source>
</evidence>
<evidence type="ECO:0000256" key="1">
    <source>
        <dbReference type="SAM" id="MobiDB-lite"/>
    </source>
</evidence>
<reference evidence="5" key="1">
    <citation type="submission" date="2011-07" db="EMBL/GenBank/DDBJ databases">
        <authorList>
            <consortium name="Caenorhabditis brenneri Sequencing and Analysis Consortium"/>
            <person name="Wilson R.K."/>
        </authorList>
    </citation>
    <scope>NUCLEOTIDE SEQUENCE [LARGE SCALE GENOMIC DNA]</scope>
    <source>
        <strain evidence="5">PB2801</strain>
    </source>
</reference>
<feature type="compositionally biased region" description="Basic and acidic residues" evidence="1">
    <location>
        <begin position="162"/>
        <end position="175"/>
    </location>
</feature>
<keyword evidence="5" id="KW-1185">Reference proteome</keyword>
<evidence type="ECO:0000256" key="3">
    <source>
        <dbReference type="SAM" id="SignalP"/>
    </source>
</evidence>
<dbReference type="AlphaFoldDB" id="G0MJ94"/>
<accession>G0MJ94</accession>
<organism evidence="5">
    <name type="scientific">Caenorhabditis brenneri</name>
    <name type="common">Nematode worm</name>
    <dbReference type="NCBI Taxonomy" id="135651"/>
    <lineage>
        <taxon>Eukaryota</taxon>
        <taxon>Metazoa</taxon>
        <taxon>Ecdysozoa</taxon>
        <taxon>Nematoda</taxon>
        <taxon>Chromadorea</taxon>
        <taxon>Rhabditida</taxon>
        <taxon>Rhabditina</taxon>
        <taxon>Rhabditomorpha</taxon>
        <taxon>Rhabditoidea</taxon>
        <taxon>Rhabditidae</taxon>
        <taxon>Peloderinae</taxon>
        <taxon>Caenorhabditis</taxon>
    </lineage>
</organism>
<name>G0MJ94_CAEBE</name>
<keyword evidence="2" id="KW-0472">Membrane</keyword>
<dbReference type="InParanoid" id="G0MJ94"/>
<gene>
    <name evidence="4" type="ORF">CAEBREN_00011</name>
</gene>
<keyword evidence="2" id="KW-0812">Transmembrane</keyword>
<feature type="chain" id="PRO_5003404006" evidence="3">
    <location>
        <begin position="21"/>
        <end position="175"/>
    </location>
</feature>
<feature type="region of interest" description="Disordered" evidence="1">
    <location>
        <begin position="114"/>
        <end position="175"/>
    </location>
</feature>
<feature type="transmembrane region" description="Helical" evidence="2">
    <location>
        <begin position="36"/>
        <end position="53"/>
    </location>
</feature>
<evidence type="ECO:0000313" key="5">
    <source>
        <dbReference type="Proteomes" id="UP000008068"/>
    </source>
</evidence>